<dbReference type="InterPro" id="IPR050832">
    <property type="entry name" value="Bact_Acetyltransf"/>
</dbReference>
<dbReference type="PANTHER" id="PTHR43877">
    <property type="entry name" value="AMINOALKYLPHOSPHONATE N-ACETYLTRANSFERASE-RELATED-RELATED"/>
    <property type="match status" value="1"/>
</dbReference>
<dbReference type="RefSeq" id="WP_272751781.1">
    <property type="nucleotide sequence ID" value="NZ_JAQQLF010000010.1"/>
</dbReference>
<feature type="domain" description="N-acetyltransferase" evidence="3">
    <location>
        <begin position="1"/>
        <end position="137"/>
    </location>
</feature>
<protein>
    <submittedName>
        <fullName evidence="4">GNAT family N-acetyltransferase</fullName>
    </submittedName>
</protein>
<comment type="caution">
    <text evidence="4">The sequence shown here is derived from an EMBL/GenBank/DDBJ whole genome shotgun (WGS) entry which is preliminary data.</text>
</comment>
<evidence type="ECO:0000256" key="2">
    <source>
        <dbReference type="ARBA" id="ARBA00023315"/>
    </source>
</evidence>
<dbReference type="InterPro" id="IPR016181">
    <property type="entry name" value="Acyl_CoA_acyltransferase"/>
</dbReference>
<reference evidence="4 5" key="1">
    <citation type="submission" date="2023-01" db="EMBL/GenBank/DDBJ databases">
        <title>Novel species of the genus Vogesella isolated from rivers.</title>
        <authorList>
            <person name="Lu H."/>
        </authorList>
    </citation>
    <scope>NUCLEOTIDE SEQUENCE [LARGE SCALE GENOMIC DNA]</scope>
    <source>
        <strain evidence="4 5">DC21W</strain>
    </source>
</reference>
<organism evidence="4 5">
    <name type="scientific">Vogesella aquatica</name>
    <dbReference type="NCBI Taxonomy" id="2984206"/>
    <lineage>
        <taxon>Bacteria</taxon>
        <taxon>Pseudomonadati</taxon>
        <taxon>Pseudomonadota</taxon>
        <taxon>Betaproteobacteria</taxon>
        <taxon>Neisseriales</taxon>
        <taxon>Chromobacteriaceae</taxon>
        <taxon>Vogesella</taxon>
    </lineage>
</organism>
<evidence type="ECO:0000313" key="5">
    <source>
        <dbReference type="Proteomes" id="UP001219956"/>
    </source>
</evidence>
<sequence length="137" mass="15854">MQFEVIDSPSEELVSWLEQKIDDYNWQHWEVKQRLPLAVTVRDDAGEVIAGAAARTFGRWLLLDTLWVSPDYRGQDLGSKVLASLEAKARERGCVEVLLDTLDFQAQPFYLRHGYQVVWTQQAYPQTGCKFFMTKQL</sequence>
<gene>
    <name evidence="4" type="ORF">PQU95_09600</name>
</gene>
<dbReference type="CDD" id="cd04301">
    <property type="entry name" value="NAT_SF"/>
    <property type="match status" value="1"/>
</dbReference>
<evidence type="ECO:0000313" key="4">
    <source>
        <dbReference type="EMBL" id="MDC7717465.1"/>
    </source>
</evidence>
<dbReference type="Proteomes" id="UP001219956">
    <property type="component" value="Unassembled WGS sequence"/>
</dbReference>
<dbReference type="Gene3D" id="3.40.630.30">
    <property type="match status" value="1"/>
</dbReference>
<accession>A0ABT5IY06</accession>
<dbReference type="SUPFAM" id="SSF55729">
    <property type="entry name" value="Acyl-CoA N-acyltransferases (Nat)"/>
    <property type="match status" value="1"/>
</dbReference>
<name>A0ABT5IY06_9NEIS</name>
<keyword evidence="2" id="KW-0012">Acyltransferase</keyword>
<proteinExistence type="predicted"/>
<keyword evidence="1" id="KW-0808">Transferase</keyword>
<dbReference type="PROSITE" id="PS51186">
    <property type="entry name" value="GNAT"/>
    <property type="match status" value="1"/>
</dbReference>
<evidence type="ECO:0000256" key="1">
    <source>
        <dbReference type="ARBA" id="ARBA00022679"/>
    </source>
</evidence>
<evidence type="ECO:0000259" key="3">
    <source>
        <dbReference type="PROSITE" id="PS51186"/>
    </source>
</evidence>
<dbReference type="EMBL" id="JAQQLF010000010">
    <property type="protein sequence ID" value="MDC7717465.1"/>
    <property type="molecule type" value="Genomic_DNA"/>
</dbReference>
<dbReference type="InterPro" id="IPR000182">
    <property type="entry name" value="GNAT_dom"/>
</dbReference>
<dbReference type="Pfam" id="PF00583">
    <property type="entry name" value="Acetyltransf_1"/>
    <property type="match status" value="1"/>
</dbReference>
<keyword evidence="5" id="KW-1185">Reference proteome</keyword>